<dbReference type="Gene3D" id="3.40.30.10">
    <property type="entry name" value="Glutaredoxin"/>
    <property type="match status" value="1"/>
</dbReference>
<feature type="transmembrane region" description="Helical" evidence="5">
    <location>
        <begin position="16"/>
        <end position="33"/>
    </location>
</feature>
<evidence type="ECO:0000259" key="6">
    <source>
        <dbReference type="PROSITE" id="PS51352"/>
    </source>
</evidence>
<dbReference type="InterPro" id="IPR036249">
    <property type="entry name" value="Thioredoxin-like_sf"/>
</dbReference>
<accession>A0A1R4I202</accession>
<dbReference type="RefSeq" id="WP_087108997.1">
    <property type="nucleotide sequence ID" value="NZ_FUKM01000046.1"/>
</dbReference>
<evidence type="ECO:0000256" key="5">
    <source>
        <dbReference type="SAM" id="Phobius"/>
    </source>
</evidence>
<dbReference type="PANTHER" id="PTHR42852">
    <property type="entry name" value="THIOL:DISULFIDE INTERCHANGE PROTEIN DSBE"/>
    <property type="match status" value="1"/>
</dbReference>
<comment type="subcellular location">
    <subcellularLocation>
        <location evidence="1">Cell envelope</location>
    </subcellularLocation>
</comment>
<dbReference type="SUPFAM" id="SSF52833">
    <property type="entry name" value="Thioredoxin-like"/>
    <property type="match status" value="1"/>
</dbReference>
<dbReference type="GO" id="GO:0005886">
    <property type="term" value="C:plasma membrane"/>
    <property type="evidence" value="ECO:0007669"/>
    <property type="project" value="InterPro"/>
</dbReference>
<comment type="caution">
    <text evidence="7">The sequence shown here is derived from an EMBL/GenBank/DDBJ whole genome shotgun (WGS) entry which is preliminary data.</text>
</comment>
<dbReference type="Pfam" id="PF08534">
    <property type="entry name" value="Redoxin"/>
    <property type="match status" value="1"/>
</dbReference>
<dbReference type="InterPro" id="IPR001640">
    <property type="entry name" value="Lgt"/>
</dbReference>
<proteinExistence type="predicted"/>
<dbReference type="PROSITE" id="PS51352">
    <property type="entry name" value="THIOREDOXIN_2"/>
    <property type="match status" value="1"/>
</dbReference>
<dbReference type="EMBL" id="FUKM01000046">
    <property type="protein sequence ID" value="SJN13634.1"/>
    <property type="molecule type" value="Genomic_DNA"/>
</dbReference>
<dbReference type="Pfam" id="PF01790">
    <property type="entry name" value="LGT"/>
    <property type="match status" value="1"/>
</dbReference>
<keyword evidence="3" id="KW-1015">Disulfide bond</keyword>
<dbReference type="AlphaFoldDB" id="A0A1R4I202"/>
<evidence type="ECO:0000256" key="4">
    <source>
        <dbReference type="ARBA" id="ARBA00023284"/>
    </source>
</evidence>
<dbReference type="Proteomes" id="UP000196331">
    <property type="component" value="Unassembled WGS sequence"/>
</dbReference>
<evidence type="ECO:0000256" key="1">
    <source>
        <dbReference type="ARBA" id="ARBA00004196"/>
    </source>
</evidence>
<protein>
    <submittedName>
        <fullName evidence="7">Thiol:disulfide interchange protein tlpA</fullName>
    </submittedName>
</protein>
<dbReference type="GO" id="GO:0015036">
    <property type="term" value="F:disulfide oxidoreductase activity"/>
    <property type="evidence" value="ECO:0007669"/>
    <property type="project" value="UniProtKB-ARBA"/>
</dbReference>
<organism evidence="7 8">
    <name type="scientific">Halomonas citrativorans</name>
    <dbReference type="NCBI Taxonomy" id="2742612"/>
    <lineage>
        <taxon>Bacteria</taxon>
        <taxon>Pseudomonadati</taxon>
        <taxon>Pseudomonadota</taxon>
        <taxon>Gammaproteobacteria</taxon>
        <taxon>Oceanospirillales</taxon>
        <taxon>Halomonadaceae</taxon>
        <taxon>Halomonas</taxon>
    </lineage>
</organism>
<feature type="domain" description="Thioredoxin" evidence="6">
    <location>
        <begin position="132"/>
        <end position="267"/>
    </location>
</feature>
<feature type="transmembrane region" description="Helical" evidence="5">
    <location>
        <begin position="40"/>
        <end position="62"/>
    </location>
</feature>
<keyword evidence="4" id="KW-0676">Redox-active center</keyword>
<keyword evidence="5" id="KW-0472">Membrane</keyword>
<dbReference type="PANTHER" id="PTHR42852:SF6">
    <property type="entry name" value="THIOL:DISULFIDE INTERCHANGE PROTEIN DSBE"/>
    <property type="match status" value="1"/>
</dbReference>
<dbReference type="GO" id="GO:0008961">
    <property type="term" value="F:phosphatidylglycerol-prolipoprotein diacylglyceryl transferase activity"/>
    <property type="evidence" value="ECO:0007669"/>
    <property type="project" value="InterPro"/>
</dbReference>
<dbReference type="InterPro" id="IPR017937">
    <property type="entry name" value="Thioredoxin_CS"/>
</dbReference>
<feature type="transmembrane region" description="Helical" evidence="5">
    <location>
        <begin position="82"/>
        <end position="99"/>
    </location>
</feature>
<dbReference type="GO" id="GO:0042158">
    <property type="term" value="P:lipoprotein biosynthetic process"/>
    <property type="evidence" value="ECO:0007669"/>
    <property type="project" value="InterPro"/>
</dbReference>
<gene>
    <name evidence="7" type="ORF">CZ787_11080</name>
</gene>
<dbReference type="OrthoDB" id="9799347at2"/>
<evidence type="ECO:0000256" key="2">
    <source>
        <dbReference type="ARBA" id="ARBA00022748"/>
    </source>
</evidence>
<dbReference type="PROSITE" id="PS00194">
    <property type="entry name" value="THIOREDOXIN_1"/>
    <property type="match status" value="1"/>
</dbReference>
<evidence type="ECO:0000313" key="7">
    <source>
        <dbReference type="EMBL" id="SJN13634.1"/>
    </source>
</evidence>
<dbReference type="InterPro" id="IPR013766">
    <property type="entry name" value="Thioredoxin_domain"/>
</dbReference>
<evidence type="ECO:0000313" key="8">
    <source>
        <dbReference type="Proteomes" id="UP000196331"/>
    </source>
</evidence>
<reference evidence="7 8" key="1">
    <citation type="submission" date="2017-02" db="EMBL/GenBank/DDBJ databases">
        <authorList>
            <person name="Dridi B."/>
        </authorList>
    </citation>
    <scope>NUCLEOTIDE SEQUENCE [LARGE SCALE GENOMIC DNA]</scope>
    <source>
        <strain evidence="7 8">JB380</strain>
    </source>
</reference>
<feature type="transmembrane region" description="Helical" evidence="5">
    <location>
        <begin position="106"/>
        <end position="126"/>
    </location>
</feature>
<dbReference type="CDD" id="cd02966">
    <property type="entry name" value="TlpA_like_family"/>
    <property type="match status" value="1"/>
</dbReference>
<evidence type="ECO:0000256" key="3">
    <source>
        <dbReference type="ARBA" id="ARBA00023157"/>
    </source>
</evidence>
<sequence>MNAIALGPLLISLPRLYAIGCALLVLLSARYLLRLPPPLLNRWFTGLILAWLIGARIAHITLHLESYSANPLDALKVWQPGYHGIGGLLTGLLWTAWTLRKRLSALLGGTVILLSASGLWLMLVSLSPLGSASAVSQLPETRLENVDGTEVYLPDLAEGSGRVIVNLWATWCPPCRREMPLLEEAAQREGVSVAVVNQGEDLLPIVRYLDAEGLDFTHALRDPGQTLMALFEAPGLPTTVLFDGQGNTLDIHVGELTRAHIERWLED</sequence>
<keyword evidence="2" id="KW-0201">Cytochrome c-type biogenesis</keyword>
<dbReference type="InterPro" id="IPR013740">
    <property type="entry name" value="Redoxin"/>
</dbReference>
<dbReference type="GO" id="GO:0030313">
    <property type="term" value="C:cell envelope"/>
    <property type="evidence" value="ECO:0007669"/>
    <property type="project" value="UniProtKB-SubCell"/>
</dbReference>
<dbReference type="GO" id="GO:0017004">
    <property type="term" value="P:cytochrome complex assembly"/>
    <property type="evidence" value="ECO:0007669"/>
    <property type="project" value="UniProtKB-KW"/>
</dbReference>
<keyword evidence="5" id="KW-0812">Transmembrane</keyword>
<keyword evidence="5" id="KW-1133">Transmembrane helix</keyword>
<dbReference type="InterPro" id="IPR050553">
    <property type="entry name" value="Thioredoxin_ResA/DsbE_sf"/>
</dbReference>
<name>A0A1R4I202_9GAMM</name>